<reference evidence="1 2" key="1">
    <citation type="submission" date="2013-06" db="EMBL/GenBank/DDBJ databases">
        <title>Rumen cellulosomics: divergent fiber-degrading strategies revealed by comparative genome-wide analysis of six Ruminococcal strains.</title>
        <authorList>
            <person name="Dassa B."/>
            <person name="Borovok I."/>
            <person name="Lamed R."/>
            <person name="Flint H."/>
            <person name="Yeoman C.J."/>
            <person name="White B."/>
            <person name="Bayer E.A."/>
        </authorList>
    </citation>
    <scope>NUCLEOTIDE SEQUENCE [LARGE SCALE GENOMIC DNA]</scope>
    <source>
        <strain evidence="1 2">SY3</strain>
    </source>
</reference>
<dbReference type="AlphaFoldDB" id="A0A011UX74"/>
<evidence type="ECO:0008006" key="3">
    <source>
        <dbReference type="Google" id="ProtNLM"/>
    </source>
</evidence>
<protein>
    <recommendedName>
        <fullName evidence="3">Nucleotidyltransferase</fullName>
    </recommendedName>
</protein>
<dbReference type="InterPro" id="IPR018775">
    <property type="entry name" value="RlaP"/>
</dbReference>
<dbReference type="PANTHER" id="PTHR34817">
    <property type="entry name" value="NUCLEOTIDYLTRANSFERASE"/>
    <property type="match status" value="1"/>
</dbReference>
<dbReference type="PANTHER" id="PTHR34817:SF1">
    <property type="entry name" value="NUCLEOTIDYLTRANSFERASE"/>
    <property type="match status" value="1"/>
</dbReference>
<name>A0A011UX74_RUMAL</name>
<evidence type="ECO:0000313" key="2">
    <source>
        <dbReference type="Proteomes" id="UP000021369"/>
    </source>
</evidence>
<accession>A0A011UX74</accession>
<dbReference type="Proteomes" id="UP000021369">
    <property type="component" value="Unassembled WGS sequence"/>
</dbReference>
<sequence>MGFTGDTMDINTVISAPEYCFLKSDPFLGERIALLTFGGSISYGLNTPESDIDIRGIVMPEPADLLGCGFIAEDKAKQNEHYIYGANGFEQYIDRTTDTTLYVLGKIVALFYKCNPNTIEMLGCKPEHYAMVSEYGKLLLDNREIFLSKLAYGSFAGYARGQFQRLKNAIGKDNGSNVFKSISLADSIERIQRHLEEECKHYKRECLKMFVTDMSGNKITVNGIPVDAYDVGVLFNDTVTEITVDGKPISDEEVQLCFSLNIDMLPANEFSVVTNEITSCVKEFNKHLGHRNHKKDSYHLNKHAMHLLRLYFMAEDILTRGEIITYREKEHDLLMSIKTGEYFNSEQNTLSPEFFDMVNRMDKKLLTVYENSKLPERPDNAKVSRLLSDIHMKYLLSPKP</sequence>
<keyword evidence="2" id="KW-1185">Reference proteome</keyword>
<organism evidence="1 2">
    <name type="scientific">Ruminococcus albus SY3</name>
    <dbReference type="NCBI Taxonomy" id="1341156"/>
    <lineage>
        <taxon>Bacteria</taxon>
        <taxon>Bacillati</taxon>
        <taxon>Bacillota</taxon>
        <taxon>Clostridia</taxon>
        <taxon>Eubacteriales</taxon>
        <taxon>Oscillospiraceae</taxon>
        <taxon>Ruminococcus</taxon>
    </lineage>
</organism>
<dbReference type="EMBL" id="JEOB01000004">
    <property type="protein sequence ID" value="EXM37817.1"/>
    <property type="molecule type" value="Genomic_DNA"/>
</dbReference>
<gene>
    <name evidence="1" type="ORF">RASY3_15955</name>
</gene>
<comment type="caution">
    <text evidence="1">The sequence shown here is derived from an EMBL/GenBank/DDBJ whole genome shotgun (WGS) entry which is preliminary data.</text>
</comment>
<dbReference type="Pfam" id="PF10127">
    <property type="entry name" value="RlaP"/>
    <property type="match status" value="1"/>
</dbReference>
<proteinExistence type="predicted"/>
<evidence type="ECO:0000313" key="1">
    <source>
        <dbReference type="EMBL" id="EXM37817.1"/>
    </source>
</evidence>
<dbReference type="PATRIC" id="fig|1341156.4.peg.2790"/>